<evidence type="ECO:0008006" key="4">
    <source>
        <dbReference type="Google" id="ProtNLM"/>
    </source>
</evidence>
<evidence type="ECO:0000313" key="2">
    <source>
        <dbReference type="EMBL" id="CAB3707410.1"/>
    </source>
</evidence>
<keyword evidence="1" id="KW-0472">Membrane</keyword>
<keyword evidence="3" id="KW-1185">Reference proteome</keyword>
<feature type="transmembrane region" description="Helical" evidence="1">
    <location>
        <begin position="19"/>
        <end position="38"/>
    </location>
</feature>
<sequence>MADHACGARRSLRSQRGSLSVEAAYVLPVVIAAAMMFMELANIGLTINMGASALERAVQQFRQDGAAGMQDGGAIESLVRSRMVAASHNYLDDENIATVEVERFASLDAMGGGGGEDETQAAALTNVPAWRIEVDVRKDFITPLPRLLGVDSGAFRYRYQQVLAYLPQRNQESQP</sequence>
<dbReference type="RefSeq" id="WP_175123819.1">
    <property type="nucleotide sequence ID" value="NZ_CADIJM010000005.1"/>
</dbReference>
<dbReference type="EMBL" id="CADIJM010000005">
    <property type="protein sequence ID" value="CAB3707410.1"/>
    <property type="molecule type" value="Genomic_DNA"/>
</dbReference>
<keyword evidence="1" id="KW-0812">Transmembrane</keyword>
<keyword evidence="1" id="KW-1133">Transmembrane helix</keyword>
<name>A0A6S7A1B7_9BURK</name>
<accession>A0A6S7A1B7</accession>
<dbReference type="AlphaFoldDB" id="A0A6S7A1B7"/>
<gene>
    <name evidence="2" type="ORF">LMG26690_02991</name>
</gene>
<proteinExistence type="predicted"/>
<reference evidence="2 3" key="1">
    <citation type="submission" date="2020-04" db="EMBL/GenBank/DDBJ databases">
        <authorList>
            <person name="De Canck E."/>
        </authorList>
    </citation>
    <scope>NUCLEOTIDE SEQUENCE [LARGE SCALE GENOMIC DNA]</scope>
    <source>
        <strain evidence="2 3">LMG 26690</strain>
    </source>
</reference>
<evidence type="ECO:0000256" key="1">
    <source>
        <dbReference type="SAM" id="Phobius"/>
    </source>
</evidence>
<organism evidence="2 3">
    <name type="scientific">Achromobacter animicus</name>
    <dbReference type="NCBI Taxonomy" id="1389935"/>
    <lineage>
        <taxon>Bacteria</taxon>
        <taxon>Pseudomonadati</taxon>
        <taxon>Pseudomonadota</taxon>
        <taxon>Betaproteobacteria</taxon>
        <taxon>Burkholderiales</taxon>
        <taxon>Alcaligenaceae</taxon>
        <taxon>Achromobacter</taxon>
    </lineage>
</organism>
<evidence type="ECO:0000313" key="3">
    <source>
        <dbReference type="Proteomes" id="UP000494214"/>
    </source>
</evidence>
<protein>
    <recommendedName>
        <fullName evidence="4">TadE-like protein</fullName>
    </recommendedName>
</protein>
<dbReference type="Proteomes" id="UP000494214">
    <property type="component" value="Unassembled WGS sequence"/>
</dbReference>